<name>A0AAP5MVC4_9BACL</name>
<proteinExistence type="predicted"/>
<dbReference type="NCBIfam" id="NF040601">
    <property type="entry name" value="TerS_not_xtmA"/>
    <property type="match status" value="1"/>
</dbReference>
<sequence>MARARSPNREKAQKIWIDSGGTKKLKDIAEELGLNESQVRKWKSLDKWDDLKGNVPFTNSNVTNAKTPGAPKGNKNAVGNEGGAPRGNSNAVTHGFFRKYFPEETMEIMEQISERSPLDMLWDQIAIQYTAIVRAQRIMFVVDKDDETKVLKRQKTSDTMAEVEYEIQQAWDKQATFLQAQSRAMSTLQSMIRQYEDLCRSGVADEEQQLRIQKLKMEMKELSGESEANAHEQNSGYEAALNAQAVDVFADEVEHGEEA</sequence>
<dbReference type="AlphaFoldDB" id="A0AAP5MVC4"/>
<accession>A0AAP5MVC4</accession>
<dbReference type="RefSeq" id="WP_023484968.1">
    <property type="nucleotide sequence ID" value="NZ_CBCRXL010000063.1"/>
</dbReference>
<feature type="region of interest" description="Disordered" evidence="1">
    <location>
        <begin position="59"/>
        <end position="89"/>
    </location>
</feature>
<reference evidence="3" key="1">
    <citation type="journal article" date="2023" name="J. Vet. Diagn. Invest.">
        <title>Oxytetracycline-resistant Paenibacillus larvae identified in commercial beekeeping operations in Saskatchewan using pooled honey sampling.</title>
        <authorList>
            <person name="Obshta O."/>
            <person name="Zabrodski M.W."/>
            <person name="Soomro T."/>
            <person name="Wilson G."/>
            <person name="Masood F."/>
            <person name="Thebeau J."/>
            <person name="Silva M.C.B."/>
            <person name="Biganski S."/>
            <person name="Kozii I.V."/>
            <person name="Koziy R.V."/>
            <person name="Raza M.F."/>
            <person name="Jose M.S."/>
            <person name="Simko E."/>
            <person name="Wood S.C."/>
        </authorList>
    </citation>
    <scope>NUCLEOTIDE SEQUENCE</scope>
    <source>
        <strain evidence="3">PL001</strain>
    </source>
</reference>
<dbReference type="Pfam" id="PF10668">
    <property type="entry name" value="Phage_terminase"/>
    <property type="match status" value="1"/>
</dbReference>
<evidence type="ECO:0000313" key="3">
    <source>
        <dbReference type="EMBL" id="MDT2249901.1"/>
    </source>
</evidence>
<dbReference type="EMBL" id="JARQGV010000004">
    <property type="protein sequence ID" value="MDT2249901.1"/>
    <property type="molecule type" value="Genomic_DNA"/>
</dbReference>
<gene>
    <name evidence="3" type="primary">terS</name>
    <name evidence="3" type="ORF">P7H09_00420</name>
</gene>
<organism evidence="3 4">
    <name type="scientific">Paenibacillus larvae</name>
    <dbReference type="NCBI Taxonomy" id="1464"/>
    <lineage>
        <taxon>Bacteria</taxon>
        <taxon>Bacillati</taxon>
        <taxon>Bacillota</taxon>
        <taxon>Bacilli</taxon>
        <taxon>Bacillales</taxon>
        <taxon>Paenibacillaceae</taxon>
        <taxon>Paenibacillus</taxon>
    </lineage>
</organism>
<reference evidence="3" key="2">
    <citation type="submission" date="2023-03" db="EMBL/GenBank/DDBJ databases">
        <authorList>
            <person name="Obshta O."/>
            <person name="Zabrodski M.W."/>
            <person name="Soomro T."/>
            <person name="Wilson G."/>
            <person name="Masood F."/>
            <person name="Thebeau J."/>
            <person name="Bezerra Da Silva M.C."/>
            <person name="Raza F."/>
            <person name="Biganski S."/>
            <person name="Jose M."/>
            <person name="Camilli M."/>
            <person name="Kozii I.V."/>
            <person name="Kozii R.V."/>
            <person name="Simko E."/>
            <person name="Wood S.C."/>
        </authorList>
    </citation>
    <scope>NUCLEOTIDE SEQUENCE</scope>
    <source>
        <strain evidence="3">PL001</strain>
    </source>
</reference>
<evidence type="ECO:0000259" key="2">
    <source>
        <dbReference type="Pfam" id="PF10668"/>
    </source>
</evidence>
<evidence type="ECO:0000313" key="4">
    <source>
        <dbReference type="Proteomes" id="UP001259239"/>
    </source>
</evidence>
<protein>
    <submittedName>
        <fullName evidence="3">Phage terminase small subunit</fullName>
    </submittedName>
</protein>
<evidence type="ECO:0000256" key="1">
    <source>
        <dbReference type="SAM" id="MobiDB-lite"/>
    </source>
</evidence>
<feature type="domain" description="PBSX phage terminase small subunit-like N-terminal" evidence="2">
    <location>
        <begin position="1"/>
        <end position="61"/>
    </location>
</feature>
<comment type="caution">
    <text evidence="3">The sequence shown here is derived from an EMBL/GenBank/DDBJ whole genome shotgun (WGS) entry which is preliminary data.</text>
</comment>
<dbReference type="Proteomes" id="UP001259239">
    <property type="component" value="Unassembled WGS sequence"/>
</dbReference>
<dbReference type="InterPro" id="IPR018925">
    <property type="entry name" value="XtmA-like_N"/>
</dbReference>